<dbReference type="InterPro" id="IPR039426">
    <property type="entry name" value="TonB-dep_rcpt-like"/>
</dbReference>
<keyword evidence="4 14" id="KW-1134">Transmembrane beta strand</keyword>
<organism evidence="19 20">
    <name type="scientific">Echinicola jeungdonensis</name>
    <dbReference type="NCBI Taxonomy" id="709343"/>
    <lineage>
        <taxon>Bacteria</taxon>
        <taxon>Pseudomonadati</taxon>
        <taxon>Bacteroidota</taxon>
        <taxon>Cytophagia</taxon>
        <taxon>Cytophagales</taxon>
        <taxon>Cyclobacteriaceae</taxon>
        <taxon>Echinicola</taxon>
    </lineage>
</organism>
<evidence type="ECO:0000256" key="13">
    <source>
        <dbReference type="ARBA" id="ARBA00023237"/>
    </source>
</evidence>
<dbReference type="InterPro" id="IPR010105">
    <property type="entry name" value="TonB_sidphr_rcpt"/>
</dbReference>
<evidence type="ECO:0000256" key="1">
    <source>
        <dbReference type="ARBA" id="ARBA00004571"/>
    </source>
</evidence>
<dbReference type="SUPFAM" id="SSF56935">
    <property type="entry name" value="Porins"/>
    <property type="match status" value="1"/>
</dbReference>
<dbReference type="InterPro" id="IPR012910">
    <property type="entry name" value="Plug_dom"/>
</dbReference>
<keyword evidence="7 16" id="KW-0732">Signal</keyword>
<evidence type="ECO:0000313" key="19">
    <source>
        <dbReference type="EMBL" id="MFB9211062.1"/>
    </source>
</evidence>
<evidence type="ECO:0000256" key="7">
    <source>
        <dbReference type="ARBA" id="ARBA00022729"/>
    </source>
</evidence>
<dbReference type="Proteomes" id="UP001589654">
    <property type="component" value="Unassembled WGS sequence"/>
</dbReference>
<reference evidence="19 20" key="1">
    <citation type="submission" date="2024-09" db="EMBL/GenBank/DDBJ databases">
        <authorList>
            <person name="Sun Q."/>
            <person name="Mori K."/>
        </authorList>
    </citation>
    <scope>NUCLEOTIDE SEQUENCE [LARGE SCALE GENOMIC DNA]</scope>
    <source>
        <strain evidence="19 20">CECT 7682</strain>
    </source>
</reference>
<feature type="domain" description="TonB-dependent receptor-like beta-barrel" evidence="17">
    <location>
        <begin position="307"/>
        <end position="755"/>
    </location>
</feature>
<sequence>MKQVLLLFTFIVFAQGIFAQSTGKLTGFVEDERGNPIPYASVILKGTSYGAATGEKGAYEFSAPEGNYTLKITAIGFTAEQHKVSIEAGEKIQVSNISLKEDQKELGEVTVMGARSEYKVDKPSSSLRLSQPLIETPQNIQVVTDEVLQVQQVIDMSDGVLRNVSGASRLEHWGNLYARVNMRGSRAAAFRNGMNVTSNWGPLNEDMSFVSHVEFVKGPAGFMMSNGEPSGIYNVVTKKPTGETKGAVNLTMGSFDLYRGTLDLDGKLNKSGKLLYRLNLMGQTQNSFQDYTFTNRYSIAPVVSYQLDDKTLLTLEYAYQHVKMSNVGSAYVFSTEGYGGFDQSFTIAEPGLDPTKIDDHSVMANLQHQINENWKVTGQLAYFNSNQVGSSLWLNYIDEAGNMIRNASIWDAIMESAFGQFYVNGEAMTGAVKHSILAGLDMGTKEYIADWSQGHALDSEEAYFNTNNPVYGNPANGLPQFDRSRSLRQRANNTAITQSYSGIYVQDELGFFNNDLRLTLAGRYTYVKENSYGSTLDESQVTPRVGLSYSIDNQTSAYVLYDQSFVPQTGVLRSGEKPKPITGNNIEFGFKRDFMDGKWSTSLSLYRILKNNQLVPEPQSLDDESNDTQYSIQLGQTRTQGIEFDARGELMPGLVVITNYAYTDSEISKDTREERVGNVVPGFAKHLANGWLTYSLQNGALKGFGISGGFTYMADRSTWNWPGDNKKALPDYFKLDGGISWENKKLCIRANVYNVLNKYLLSGSAYSSYYYYQAQAPRNARLSVGFKF</sequence>
<dbReference type="NCBIfam" id="TIGR01783">
    <property type="entry name" value="TonB-siderophor"/>
    <property type="match status" value="1"/>
</dbReference>
<keyword evidence="6 14" id="KW-0812">Transmembrane</keyword>
<dbReference type="Pfam" id="PF07715">
    <property type="entry name" value="Plug"/>
    <property type="match status" value="1"/>
</dbReference>
<evidence type="ECO:0000256" key="10">
    <source>
        <dbReference type="ARBA" id="ARBA00023077"/>
    </source>
</evidence>
<dbReference type="CDD" id="cd01347">
    <property type="entry name" value="ligand_gated_channel"/>
    <property type="match status" value="1"/>
</dbReference>
<keyword evidence="9" id="KW-0406">Ion transport</keyword>
<keyword evidence="12 19" id="KW-0675">Receptor</keyword>
<dbReference type="PANTHER" id="PTHR32552:SF68">
    <property type="entry name" value="FERRICHROME OUTER MEMBRANE TRANSPORTER_PHAGE RECEPTOR"/>
    <property type="match status" value="1"/>
</dbReference>
<dbReference type="SUPFAM" id="SSF49464">
    <property type="entry name" value="Carboxypeptidase regulatory domain-like"/>
    <property type="match status" value="1"/>
</dbReference>
<dbReference type="PROSITE" id="PS52016">
    <property type="entry name" value="TONB_DEPENDENT_REC_3"/>
    <property type="match status" value="1"/>
</dbReference>
<evidence type="ECO:0000256" key="3">
    <source>
        <dbReference type="ARBA" id="ARBA00022448"/>
    </source>
</evidence>
<dbReference type="InterPro" id="IPR037066">
    <property type="entry name" value="Plug_dom_sf"/>
</dbReference>
<dbReference type="PROSITE" id="PS01156">
    <property type="entry name" value="TONB_DEPENDENT_REC_2"/>
    <property type="match status" value="1"/>
</dbReference>
<evidence type="ECO:0000256" key="12">
    <source>
        <dbReference type="ARBA" id="ARBA00023170"/>
    </source>
</evidence>
<dbReference type="InterPro" id="IPR010917">
    <property type="entry name" value="TonB_rcpt_CS"/>
</dbReference>
<evidence type="ECO:0000256" key="11">
    <source>
        <dbReference type="ARBA" id="ARBA00023136"/>
    </source>
</evidence>
<comment type="caution">
    <text evidence="19">The sequence shown here is derived from an EMBL/GenBank/DDBJ whole genome shotgun (WGS) entry which is preliminary data.</text>
</comment>
<keyword evidence="13 14" id="KW-0998">Cell outer membrane</keyword>
<proteinExistence type="inferred from homology"/>
<accession>A0ABV5J2N8</accession>
<evidence type="ECO:0000256" key="16">
    <source>
        <dbReference type="SAM" id="SignalP"/>
    </source>
</evidence>
<feature type="signal peptide" evidence="16">
    <location>
        <begin position="1"/>
        <end position="19"/>
    </location>
</feature>
<dbReference type="InterPro" id="IPR008969">
    <property type="entry name" value="CarboxyPept-like_regulatory"/>
</dbReference>
<protein>
    <submittedName>
        <fullName evidence="19">TonB-dependent siderophore receptor</fullName>
    </submittedName>
</protein>
<dbReference type="Gene3D" id="2.40.170.20">
    <property type="entry name" value="TonB-dependent receptor, beta-barrel domain"/>
    <property type="match status" value="1"/>
</dbReference>
<keyword evidence="11 14" id="KW-0472">Membrane</keyword>
<evidence type="ECO:0000256" key="2">
    <source>
        <dbReference type="ARBA" id="ARBA00009810"/>
    </source>
</evidence>
<feature type="domain" description="TonB-dependent receptor plug" evidence="18">
    <location>
        <begin position="133"/>
        <end position="232"/>
    </location>
</feature>
<feature type="chain" id="PRO_5045336467" evidence="16">
    <location>
        <begin position="20"/>
        <end position="788"/>
    </location>
</feature>
<keyword evidence="8" id="KW-0408">Iron</keyword>
<dbReference type="Pfam" id="PF13715">
    <property type="entry name" value="CarbopepD_reg_2"/>
    <property type="match status" value="1"/>
</dbReference>
<dbReference type="RefSeq" id="WP_290249637.1">
    <property type="nucleotide sequence ID" value="NZ_JAUFQT010000002.1"/>
</dbReference>
<evidence type="ECO:0000259" key="18">
    <source>
        <dbReference type="Pfam" id="PF07715"/>
    </source>
</evidence>
<evidence type="ECO:0000313" key="20">
    <source>
        <dbReference type="Proteomes" id="UP001589654"/>
    </source>
</evidence>
<name>A0ABV5J2N8_9BACT</name>
<comment type="similarity">
    <text evidence="2 14 15">Belongs to the TonB-dependent receptor family.</text>
</comment>
<evidence type="ECO:0000256" key="9">
    <source>
        <dbReference type="ARBA" id="ARBA00023065"/>
    </source>
</evidence>
<evidence type="ECO:0000256" key="14">
    <source>
        <dbReference type="PROSITE-ProRule" id="PRU01360"/>
    </source>
</evidence>
<evidence type="ECO:0000256" key="8">
    <source>
        <dbReference type="ARBA" id="ARBA00023004"/>
    </source>
</evidence>
<keyword evidence="5" id="KW-0410">Iron transport</keyword>
<dbReference type="EMBL" id="JBHMEW010000039">
    <property type="protein sequence ID" value="MFB9211062.1"/>
    <property type="molecule type" value="Genomic_DNA"/>
</dbReference>
<evidence type="ECO:0000256" key="15">
    <source>
        <dbReference type="RuleBase" id="RU003357"/>
    </source>
</evidence>
<dbReference type="Gene3D" id="2.170.130.10">
    <property type="entry name" value="TonB-dependent receptor, plug domain"/>
    <property type="match status" value="1"/>
</dbReference>
<dbReference type="InterPro" id="IPR000531">
    <property type="entry name" value="Beta-barrel_TonB"/>
</dbReference>
<evidence type="ECO:0000256" key="6">
    <source>
        <dbReference type="ARBA" id="ARBA00022692"/>
    </source>
</evidence>
<dbReference type="Pfam" id="PF00593">
    <property type="entry name" value="TonB_dep_Rec_b-barrel"/>
    <property type="match status" value="1"/>
</dbReference>
<evidence type="ECO:0000259" key="17">
    <source>
        <dbReference type="Pfam" id="PF00593"/>
    </source>
</evidence>
<keyword evidence="10 15" id="KW-0798">TonB box</keyword>
<comment type="subcellular location">
    <subcellularLocation>
        <location evidence="1 14">Cell outer membrane</location>
        <topology evidence="1 14">Multi-pass membrane protein</topology>
    </subcellularLocation>
</comment>
<keyword evidence="3 14" id="KW-0813">Transport</keyword>
<gene>
    <name evidence="19" type="ORF">ACFFUR_04530</name>
</gene>
<keyword evidence="20" id="KW-1185">Reference proteome</keyword>
<dbReference type="PANTHER" id="PTHR32552">
    <property type="entry name" value="FERRICHROME IRON RECEPTOR-RELATED"/>
    <property type="match status" value="1"/>
</dbReference>
<evidence type="ECO:0000256" key="5">
    <source>
        <dbReference type="ARBA" id="ARBA00022496"/>
    </source>
</evidence>
<dbReference type="InterPro" id="IPR036942">
    <property type="entry name" value="Beta-barrel_TonB_sf"/>
</dbReference>
<evidence type="ECO:0000256" key="4">
    <source>
        <dbReference type="ARBA" id="ARBA00022452"/>
    </source>
</evidence>
<dbReference type="Gene3D" id="2.60.40.1120">
    <property type="entry name" value="Carboxypeptidase-like, regulatory domain"/>
    <property type="match status" value="1"/>
</dbReference>